<dbReference type="PANTHER" id="PTHR33239:SF9">
    <property type="entry name" value="CARBOHYDRATE BINDING DOMAIN-CONTAINING PROTEIN-RELATED"/>
    <property type="match status" value="1"/>
</dbReference>
<proteinExistence type="predicted"/>
<comment type="caution">
    <text evidence="3">The sequence shown here is derived from an EMBL/GenBank/DDBJ whole genome shotgun (WGS) entry which is preliminary data.</text>
</comment>
<organism evidence="3 4">
    <name type="scientific">Polysphondylium violaceum</name>
    <dbReference type="NCBI Taxonomy" id="133409"/>
    <lineage>
        <taxon>Eukaryota</taxon>
        <taxon>Amoebozoa</taxon>
        <taxon>Evosea</taxon>
        <taxon>Eumycetozoa</taxon>
        <taxon>Dictyostelia</taxon>
        <taxon>Dictyosteliales</taxon>
        <taxon>Dictyosteliaceae</taxon>
        <taxon>Polysphondylium</taxon>
    </lineage>
</organism>
<evidence type="ECO:0000259" key="2">
    <source>
        <dbReference type="SMART" id="SM01063"/>
    </source>
</evidence>
<keyword evidence="4" id="KW-1185">Reference proteome</keyword>
<accession>A0A8J4PVR0</accession>
<dbReference type="Proteomes" id="UP000695562">
    <property type="component" value="Unassembled WGS sequence"/>
</dbReference>
<gene>
    <name evidence="3" type="ORF">CYY_004142</name>
</gene>
<dbReference type="PANTHER" id="PTHR33239">
    <property type="entry name" value="CELLULOSE-BINDING DOMAIN-CONTAINING PROTEIN-RELATED"/>
    <property type="match status" value="1"/>
</dbReference>
<dbReference type="GO" id="GO:0031012">
    <property type="term" value="C:extracellular matrix"/>
    <property type="evidence" value="ECO:0007669"/>
    <property type="project" value="TreeGrafter"/>
</dbReference>
<dbReference type="InterPro" id="IPR052879">
    <property type="entry name" value="Dd_Spore_Germination_Stalk"/>
</dbReference>
<feature type="chain" id="PRO_5035306216" description="Carbohydrate binding domain-containing protein" evidence="1">
    <location>
        <begin position="25"/>
        <end position="172"/>
    </location>
</feature>
<keyword evidence="1" id="KW-0732">Signal</keyword>
<evidence type="ECO:0000256" key="1">
    <source>
        <dbReference type="SAM" id="SignalP"/>
    </source>
</evidence>
<dbReference type="SMART" id="SM01063">
    <property type="entry name" value="CBM49"/>
    <property type="match status" value="1"/>
</dbReference>
<dbReference type="GO" id="GO:0030246">
    <property type="term" value="F:carbohydrate binding"/>
    <property type="evidence" value="ECO:0007669"/>
    <property type="project" value="InterPro"/>
</dbReference>
<evidence type="ECO:0000313" key="3">
    <source>
        <dbReference type="EMBL" id="KAF2074560.1"/>
    </source>
</evidence>
<sequence>MKVRSIGLVVLFVTIILCNNTVYSFRCGDNNVHNCMSGQICLIQKDKDYQCVYRYDDITIEQNITNSWINNERDQNILVQVLIKNNNIKKTIENMVLGTINFNPSSIWGSGLQFDSNLDEIKIDQISITPFKTYHFGYISKSDSPASFSPKFLTIIDQVSPKSNVNKMKIIN</sequence>
<dbReference type="GO" id="GO:0030198">
    <property type="term" value="P:extracellular matrix organization"/>
    <property type="evidence" value="ECO:0007669"/>
    <property type="project" value="TreeGrafter"/>
</dbReference>
<dbReference type="AlphaFoldDB" id="A0A8J4PVR0"/>
<name>A0A8J4PVR0_9MYCE</name>
<reference evidence="3" key="1">
    <citation type="submission" date="2020-01" db="EMBL/GenBank/DDBJ databases">
        <title>Development of genomics and gene disruption for Polysphondylium violaceum indicates a role for the polyketide synthase stlB in stalk morphogenesis.</title>
        <authorList>
            <person name="Narita B."/>
            <person name="Kawabe Y."/>
            <person name="Kin K."/>
            <person name="Saito T."/>
            <person name="Gibbs R."/>
            <person name="Kuspa A."/>
            <person name="Muzny D."/>
            <person name="Queller D."/>
            <person name="Richards S."/>
            <person name="Strassman J."/>
            <person name="Sucgang R."/>
            <person name="Worley K."/>
            <person name="Schaap P."/>
        </authorList>
    </citation>
    <scope>NUCLEOTIDE SEQUENCE</scope>
    <source>
        <strain evidence="3">QSvi11</strain>
    </source>
</reference>
<dbReference type="InterPro" id="IPR019028">
    <property type="entry name" value="CBM_49"/>
</dbReference>
<protein>
    <recommendedName>
        <fullName evidence="2">Carbohydrate binding domain-containing protein</fullName>
    </recommendedName>
</protein>
<dbReference type="EMBL" id="AJWJ01000141">
    <property type="protein sequence ID" value="KAF2074560.1"/>
    <property type="molecule type" value="Genomic_DNA"/>
</dbReference>
<feature type="signal peptide" evidence="1">
    <location>
        <begin position="1"/>
        <end position="24"/>
    </location>
</feature>
<evidence type="ECO:0000313" key="4">
    <source>
        <dbReference type="Proteomes" id="UP000695562"/>
    </source>
</evidence>
<dbReference type="GO" id="GO:0005201">
    <property type="term" value="F:extracellular matrix structural constituent"/>
    <property type="evidence" value="ECO:0007669"/>
    <property type="project" value="TreeGrafter"/>
</dbReference>
<dbReference type="Pfam" id="PF09478">
    <property type="entry name" value="CBM49"/>
    <property type="match status" value="1"/>
</dbReference>
<feature type="domain" description="Carbohydrate binding" evidence="2">
    <location>
        <begin position="58"/>
        <end position="143"/>
    </location>
</feature>